<comment type="subcellular location">
    <subcellularLocation>
        <location evidence="1">Cell membrane</location>
        <topology evidence="1">Multi-pass membrane protein</topology>
    </subcellularLocation>
</comment>
<feature type="transmembrane region" description="Helical" evidence="9">
    <location>
        <begin position="49"/>
        <end position="70"/>
    </location>
</feature>
<dbReference type="Pfam" id="PF25539">
    <property type="entry name" value="Bestrophin_2"/>
    <property type="match status" value="1"/>
</dbReference>
<keyword evidence="4 9" id="KW-0812">Transmembrane</keyword>
<dbReference type="eggNOG" id="COG3781">
    <property type="taxonomic scope" value="Bacteria"/>
</dbReference>
<keyword evidence="11" id="KW-1185">Reference proteome</keyword>
<name>S5Y0C7_PARAH</name>
<dbReference type="PANTHER" id="PTHR33281:SF19">
    <property type="entry name" value="VOLTAGE-DEPENDENT ANION CHANNEL-FORMING PROTEIN YNEE"/>
    <property type="match status" value="1"/>
</dbReference>
<feature type="transmembrane region" description="Helical" evidence="9">
    <location>
        <begin position="76"/>
        <end position="95"/>
    </location>
</feature>
<evidence type="ECO:0008006" key="12">
    <source>
        <dbReference type="Google" id="ProtNLM"/>
    </source>
</evidence>
<organism evidence="10 11">
    <name type="scientific">Paracoccus aminophilus JCM 7686</name>
    <dbReference type="NCBI Taxonomy" id="1367847"/>
    <lineage>
        <taxon>Bacteria</taxon>
        <taxon>Pseudomonadati</taxon>
        <taxon>Pseudomonadota</taxon>
        <taxon>Alphaproteobacteria</taxon>
        <taxon>Rhodobacterales</taxon>
        <taxon>Paracoccaceae</taxon>
        <taxon>Paracoccus</taxon>
    </lineage>
</organism>
<proteinExistence type="inferred from homology"/>
<dbReference type="PANTHER" id="PTHR33281">
    <property type="entry name" value="UPF0187 PROTEIN YNEE"/>
    <property type="match status" value="1"/>
</dbReference>
<dbReference type="Proteomes" id="UP000015480">
    <property type="component" value="Chromosome"/>
</dbReference>
<dbReference type="AlphaFoldDB" id="S5Y0C7"/>
<dbReference type="InterPro" id="IPR044669">
    <property type="entry name" value="YneE/VCCN1/2-like"/>
</dbReference>
<keyword evidence="6" id="KW-0406">Ion transport</keyword>
<dbReference type="HOGENOM" id="CLU_029790_4_2_5"/>
<evidence type="ECO:0000256" key="5">
    <source>
        <dbReference type="ARBA" id="ARBA00022989"/>
    </source>
</evidence>
<sequence>MCGKTNRATASRGLGAPAHARDETAMIVRERPSAWKLFFVRRGSMMPRIWSQLVGVGVVSLLIVAAHRLAPGLVPGMNPAPFALIGIALSIFLSFRNSSCYDRWWEGRKLWGEITQGARDLARQSVMLPPAPRKRLLDGAILFARATEHHLRGTRPTKTPDAAPAETPDAILARLAALVAEALRGKEIEPIEALALNDSLTRLSHALTGCERLSNTPLPFAYTLLLHRTAYLFCFLLPFGFADSLGWAAPLATMLVAYTFLGLDALSEELEEPFGLAPNDLPLTSYATMIEIHLRQALGEDDVPPAPVAQDYLLH</sequence>
<reference evidence="10 11" key="1">
    <citation type="journal article" date="2014" name="BMC Genomics">
        <title>Architecture and functions of a multipartite genome of the methylotrophic bacterium Paracoccus aminophilus JCM 7686, containing primary and secondary chromids.</title>
        <authorList>
            <person name="Dziewit L."/>
            <person name="Czarnecki J."/>
            <person name="Wibberg D."/>
            <person name="Radlinska M."/>
            <person name="Mrozek P."/>
            <person name="Szymczak M."/>
            <person name="Schluter A."/>
            <person name="Puhler A."/>
            <person name="Bartosik D."/>
        </authorList>
    </citation>
    <scope>NUCLEOTIDE SEQUENCE [LARGE SCALE GENOMIC DNA]</scope>
    <source>
        <strain evidence="10">JCM 7686</strain>
    </source>
</reference>
<evidence type="ECO:0000256" key="8">
    <source>
        <dbReference type="ARBA" id="ARBA00034708"/>
    </source>
</evidence>
<evidence type="ECO:0000313" key="11">
    <source>
        <dbReference type="Proteomes" id="UP000015480"/>
    </source>
</evidence>
<evidence type="ECO:0000256" key="9">
    <source>
        <dbReference type="SAM" id="Phobius"/>
    </source>
</evidence>
<gene>
    <name evidence="10" type="ORF">JCM7686_2089</name>
</gene>
<evidence type="ECO:0000313" key="10">
    <source>
        <dbReference type="EMBL" id="AGT09170.1"/>
    </source>
</evidence>
<evidence type="ECO:0000256" key="3">
    <source>
        <dbReference type="ARBA" id="ARBA00022475"/>
    </source>
</evidence>
<accession>S5Y0C7</accession>
<keyword evidence="7 9" id="KW-0472">Membrane</keyword>
<evidence type="ECO:0000256" key="4">
    <source>
        <dbReference type="ARBA" id="ARBA00022692"/>
    </source>
</evidence>
<keyword evidence="5 9" id="KW-1133">Transmembrane helix</keyword>
<dbReference type="GO" id="GO:0005886">
    <property type="term" value="C:plasma membrane"/>
    <property type="evidence" value="ECO:0007669"/>
    <property type="project" value="UniProtKB-SubCell"/>
</dbReference>
<dbReference type="GO" id="GO:0005254">
    <property type="term" value="F:chloride channel activity"/>
    <property type="evidence" value="ECO:0007669"/>
    <property type="project" value="InterPro"/>
</dbReference>
<evidence type="ECO:0000256" key="2">
    <source>
        <dbReference type="ARBA" id="ARBA00022448"/>
    </source>
</evidence>
<dbReference type="EMBL" id="CP006650">
    <property type="protein sequence ID" value="AGT09170.1"/>
    <property type="molecule type" value="Genomic_DNA"/>
</dbReference>
<protein>
    <recommendedName>
        <fullName evidence="12">Bestrophin</fullName>
    </recommendedName>
</protein>
<comment type="similarity">
    <text evidence="8">Belongs to the anion channel-forming bestrophin (TC 1.A.46) family.</text>
</comment>
<keyword evidence="2" id="KW-0813">Transport</keyword>
<evidence type="ECO:0000256" key="1">
    <source>
        <dbReference type="ARBA" id="ARBA00004651"/>
    </source>
</evidence>
<keyword evidence="3" id="KW-1003">Cell membrane</keyword>
<evidence type="ECO:0000256" key="6">
    <source>
        <dbReference type="ARBA" id="ARBA00023065"/>
    </source>
</evidence>
<dbReference type="KEGG" id="pami:JCM7686_2089"/>
<evidence type="ECO:0000256" key="7">
    <source>
        <dbReference type="ARBA" id="ARBA00023136"/>
    </source>
</evidence>